<gene>
    <name evidence="4" type="ORF">P153DRAFT_295453</name>
</gene>
<dbReference type="InterPro" id="IPR012677">
    <property type="entry name" value="Nucleotide-bd_a/b_plait_sf"/>
</dbReference>
<dbReference type="Gene3D" id="3.30.70.330">
    <property type="match status" value="2"/>
</dbReference>
<dbReference type="GeneID" id="54404463"/>
<dbReference type="CDD" id="cd00590">
    <property type="entry name" value="RRM_SF"/>
    <property type="match status" value="2"/>
</dbReference>
<evidence type="ECO:0000259" key="3">
    <source>
        <dbReference type="SMART" id="SM00360"/>
    </source>
</evidence>
<evidence type="ECO:0000256" key="1">
    <source>
        <dbReference type="ARBA" id="ARBA00022884"/>
    </source>
</evidence>
<sequence length="309" mass="34902">MLLASRVAIPQRQFTAGARFLEGYVQTPSSEAERARSLALLMLPKRATKSEIEAFLQKAGVDIKRMQLRLDRFTFHNDTICFVELANEKQAQDAANRLNGKILLEKSVTVSTPLKDGFVWKQGWQPDSETSGSRYFLHEDDAAPHEAIKPLLEGRRVMFSVMTPGWGDGITSTRQKASREILHKHLDKYGIEAISGLSPFLGDKRPSPRLLCFIDFETKEGATSAMEALHETEIEGRKVWIKPSEIAPWRAHHFGKVNQSVLATLQEKGLAPQELNEDLFIKQKSQGKTNDTKTRKPKRKPKVQVEKVE</sequence>
<proteinExistence type="predicted"/>
<dbReference type="RefSeq" id="XP_033521774.1">
    <property type="nucleotide sequence ID" value="XM_033664031.1"/>
</dbReference>
<dbReference type="Proteomes" id="UP000799771">
    <property type="component" value="Unassembled WGS sequence"/>
</dbReference>
<dbReference type="InterPro" id="IPR035979">
    <property type="entry name" value="RBD_domain_sf"/>
</dbReference>
<feature type="domain" description="RRM" evidence="3">
    <location>
        <begin position="37"/>
        <end position="111"/>
    </location>
</feature>
<evidence type="ECO:0000256" key="2">
    <source>
        <dbReference type="SAM" id="MobiDB-lite"/>
    </source>
</evidence>
<dbReference type="SMART" id="SM00360">
    <property type="entry name" value="RRM"/>
    <property type="match status" value="2"/>
</dbReference>
<evidence type="ECO:0000313" key="5">
    <source>
        <dbReference type="Proteomes" id="UP000799771"/>
    </source>
</evidence>
<organism evidence="4 5">
    <name type="scientific">Dothidotthia symphoricarpi CBS 119687</name>
    <dbReference type="NCBI Taxonomy" id="1392245"/>
    <lineage>
        <taxon>Eukaryota</taxon>
        <taxon>Fungi</taxon>
        <taxon>Dikarya</taxon>
        <taxon>Ascomycota</taxon>
        <taxon>Pezizomycotina</taxon>
        <taxon>Dothideomycetes</taxon>
        <taxon>Pleosporomycetidae</taxon>
        <taxon>Pleosporales</taxon>
        <taxon>Dothidotthiaceae</taxon>
        <taxon>Dothidotthia</taxon>
    </lineage>
</organism>
<evidence type="ECO:0000313" key="4">
    <source>
        <dbReference type="EMBL" id="KAF2127385.1"/>
    </source>
</evidence>
<dbReference type="OrthoDB" id="272703at2759"/>
<dbReference type="GO" id="GO:0003723">
    <property type="term" value="F:RNA binding"/>
    <property type="evidence" value="ECO:0007669"/>
    <property type="project" value="UniProtKB-KW"/>
</dbReference>
<reference evidence="4" key="1">
    <citation type="journal article" date="2020" name="Stud. Mycol.">
        <title>101 Dothideomycetes genomes: a test case for predicting lifestyles and emergence of pathogens.</title>
        <authorList>
            <person name="Haridas S."/>
            <person name="Albert R."/>
            <person name="Binder M."/>
            <person name="Bloem J."/>
            <person name="Labutti K."/>
            <person name="Salamov A."/>
            <person name="Andreopoulos B."/>
            <person name="Baker S."/>
            <person name="Barry K."/>
            <person name="Bills G."/>
            <person name="Bluhm B."/>
            <person name="Cannon C."/>
            <person name="Castanera R."/>
            <person name="Culley D."/>
            <person name="Daum C."/>
            <person name="Ezra D."/>
            <person name="Gonzalez J."/>
            <person name="Henrissat B."/>
            <person name="Kuo A."/>
            <person name="Liang C."/>
            <person name="Lipzen A."/>
            <person name="Lutzoni F."/>
            <person name="Magnuson J."/>
            <person name="Mondo S."/>
            <person name="Nolan M."/>
            <person name="Ohm R."/>
            <person name="Pangilinan J."/>
            <person name="Park H.-J."/>
            <person name="Ramirez L."/>
            <person name="Alfaro M."/>
            <person name="Sun H."/>
            <person name="Tritt A."/>
            <person name="Yoshinaga Y."/>
            <person name="Zwiers L.-H."/>
            <person name="Turgeon B."/>
            <person name="Goodwin S."/>
            <person name="Spatafora J."/>
            <person name="Crous P."/>
            <person name="Grigoriev I."/>
        </authorList>
    </citation>
    <scope>NUCLEOTIDE SEQUENCE</scope>
    <source>
        <strain evidence="4">CBS 119687</strain>
    </source>
</reference>
<dbReference type="InterPro" id="IPR000504">
    <property type="entry name" value="RRM_dom"/>
</dbReference>
<dbReference type="SUPFAM" id="SSF54928">
    <property type="entry name" value="RNA-binding domain, RBD"/>
    <property type="match status" value="2"/>
</dbReference>
<name>A0A6A6A855_9PLEO</name>
<dbReference type="AlphaFoldDB" id="A0A6A6A855"/>
<protein>
    <recommendedName>
        <fullName evidence="3">RRM domain-containing protein</fullName>
    </recommendedName>
</protein>
<feature type="domain" description="RRM" evidence="3">
    <location>
        <begin position="156"/>
        <end position="242"/>
    </location>
</feature>
<accession>A0A6A6A855</accession>
<keyword evidence="5" id="KW-1185">Reference proteome</keyword>
<dbReference type="PANTHER" id="PTHR21245">
    <property type="entry name" value="HETEROGENEOUS NUCLEAR RIBONUCLEOPROTEIN"/>
    <property type="match status" value="1"/>
</dbReference>
<feature type="region of interest" description="Disordered" evidence="2">
    <location>
        <begin position="276"/>
        <end position="309"/>
    </location>
</feature>
<keyword evidence="1" id="KW-0694">RNA-binding</keyword>
<dbReference type="EMBL" id="ML977511">
    <property type="protein sequence ID" value="KAF2127385.1"/>
    <property type="molecule type" value="Genomic_DNA"/>
</dbReference>
<dbReference type="Pfam" id="PF00076">
    <property type="entry name" value="RRM_1"/>
    <property type="match status" value="2"/>
</dbReference>